<protein>
    <submittedName>
        <fullName evidence="1">Uncharacterized protein</fullName>
    </submittedName>
</protein>
<proteinExistence type="predicted"/>
<dbReference type="AlphaFoldDB" id="A0A8T2JWB8"/>
<dbReference type="Proteomes" id="UP000812440">
    <property type="component" value="Chromosome 8_10"/>
</dbReference>
<evidence type="ECO:0000313" key="1">
    <source>
        <dbReference type="EMBL" id="KAG8446646.1"/>
    </source>
</evidence>
<comment type="caution">
    <text evidence="1">The sequence shown here is derived from an EMBL/GenBank/DDBJ whole genome shotgun (WGS) entry which is preliminary data.</text>
</comment>
<evidence type="ECO:0000313" key="2">
    <source>
        <dbReference type="Proteomes" id="UP000812440"/>
    </source>
</evidence>
<organism evidence="1 2">
    <name type="scientific">Hymenochirus boettgeri</name>
    <name type="common">Congo dwarf clawed frog</name>
    <dbReference type="NCBI Taxonomy" id="247094"/>
    <lineage>
        <taxon>Eukaryota</taxon>
        <taxon>Metazoa</taxon>
        <taxon>Chordata</taxon>
        <taxon>Craniata</taxon>
        <taxon>Vertebrata</taxon>
        <taxon>Euteleostomi</taxon>
        <taxon>Amphibia</taxon>
        <taxon>Batrachia</taxon>
        <taxon>Anura</taxon>
        <taxon>Pipoidea</taxon>
        <taxon>Pipidae</taxon>
        <taxon>Pipinae</taxon>
        <taxon>Hymenochirus</taxon>
    </lineage>
</organism>
<reference evidence="1" key="1">
    <citation type="thesis" date="2020" institute="ProQuest LLC" country="789 East Eisenhower Parkway, Ann Arbor, MI, USA">
        <title>Comparative Genomics and Chromosome Evolution.</title>
        <authorList>
            <person name="Mudd A.B."/>
        </authorList>
    </citation>
    <scope>NUCLEOTIDE SEQUENCE</scope>
    <source>
        <strain evidence="1">Female2</strain>
        <tissue evidence="1">Blood</tissue>
    </source>
</reference>
<gene>
    <name evidence="1" type="ORF">GDO86_014191</name>
</gene>
<sequence>MFIFNHVYRNLTIPICPIALYHIGLGLTNDTKMPIVTCYNHENKVVKITKVTKLDKIHLNLYIRIYPTQAHFHTPTQKQYRDRA</sequence>
<name>A0A8T2JWB8_9PIPI</name>
<keyword evidence="2" id="KW-1185">Reference proteome</keyword>
<dbReference type="EMBL" id="JAACNH010000003">
    <property type="protein sequence ID" value="KAG8446646.1"/>
    <property type="molecule type" value="Genomic_DNA"/>
</dbReference>
<accession>A0A8T2JWB8</accession>